<dbReference type="AlphaFoldDB" id="A0A445BKV7"/>
<organism evidence="1 2">
    <name type="scientific">Arachis hypogaea</name>
    <name type="common">Peanut</name>
    <dbReference type="NCBI Taxonomy" id="3818"/>
    <lineage>
        <taxon>Eukaryota</taxon>
        <taxon>Viridiplantae</taxon>
        <taxon>Streptophyta</taxon>
        <taxon>Embryophyta</taxon>
        <taxon>Tracheophyta</taxon>
        <taxon>Spermatophyta</taxon>
        <taxon>Magnoliopsida</taxon>
        <taxon>eudicotyledons</taxon>
        <taxon>Gunneridae</taxon>
        <taxon>Pentapetalae</taxon>
        <taxon>rosids</taxon>
        <taxon>fabids</taxon>
        <taxon>Fabales</taxon>
        <taxon>Fabaceae</taxon>
        <taxon>Papilionoideae</taxon>
        <taxon>50 kb inversion clade</taxon>
        <taxon>dalbergioids sensu lato</taxon>
        <taxon>Dalbergieae</taxon>
        <taxon>Pterocarpus clade</taxon>
        <taxon>Arachis</taxon>
    </lineage>
</organism>
<comment type="caution">
    <text evidence="1">The sequence shown here is derived from an EMBL/GenBank/DDBJ whole genome shotgun (WGS) entry which is preliminary data.</text>
</comment>
<reference evidence="1 2" key="1">
    <citation type="submission" date="2019-01" db="EMBL/GenBank/DDBJ databases">
        <title>Sequencing of cultivated peanut Arachis hypogaea provides insights into genome evolution and oil improvement.</title>
        <authorList>
            <person name="Chen X."/>
        </authorList>
    </citation>
    <scope>NUCLEOTIDE SEQUENCE [LARGE SCALE GENOMIC DNA]</scope>
    <source>
        <strain evidence="2">cv. Fuhuasheng</strain>
        <tissue evidence="1">Leaves</tissue>
    </source>
</reference>
<dbReference type="Proteomes" id="UP000289738">
    <property type="component" value="Chromosome A09"/>
</dbReference>
<evidence type="ECO:0000313" key="1">
    <source>
        <dbReference type="EMBL" id="RYR39318.1"/>
    </source>
</evidence>
<name>A0A445BKV7_ARAHY</name>
<proteinExistence type="predicted"/>
<protein>
    <submittedName>
        <fullName evidence="1">Uncharacterized protein</fullName>
    </submittedName>
</protein>
<evidence type="ECO:0000313" key="2">
    <source>
        <dbReference type="Proteomes" id="UP000289738"/>
    </source>
</evidence>
<dbReference type="EMBL" id="SDMP01000009">
    <property type="protein sequence ID" value="RYR39318.1"/>
    <property type="molecule type" value="Genomic_DNA"/>
</dbReference>
<accession>A0A445BKV7</accession>
<gene>
    <name evidence="1" type="ORF">Ahy_A09g044824</name>
</gene>
<sequence length="114" mass="12292">MRTTISEPLPLCKYPVSTSDVLDYVMFVGACLHGVTGGVLLLPEPPRGAARNRCCPASAILRFNIHWPGNGCVTSRGTASCLATILPTVSCNCDIERGRYYMYAKAGALKEARK</sequence>
<keyword evidence="2" id="KW-1185">Reference proteome</keyword>